<feature type="compositionally biased region" description="Polar residues" evidence="1">
    <location>
        <begin position="363"/>
        <end position="372"/>
    </location>
</feature>
<feature type="transmembrane region" description="Helical" evidence="2">
    <location>
        <begin position="272"/>
        <end position="297"/>
    </location>
</feature>
<feature type="region of interest" description="Disordered" evidence="1">
    <location>
        <begin position="308"/>
        <end position="470"/>
    </location>
</feature>
<evidence type="ECO:0000313" key="4">
    <source>
        <dbReference type="Proteomes" id="UP000184267"/>
    </source>
</evidence>
<accession>A0A1M2V681</accession>
<proteinExistence type="predicted"/>
<feature type="compositionally biased region" description="Basic and acidic residues" evidence="1">
    <location>
        <begin position="349"/>
        <end position="362"/>
    </location>
</feature>
<sequence>MAPRPWTRGGPLLAAVPYAALAAAYSFNIKNTPRQCEDLELDITGTGSPPYSALIIPTGPTPLANLVEARKITNVSFNGTNTTATFQLKFPENSQFVVVVSDSTGFGTGGTSAIATTLSGVDGCFDNTTSVQPAFLFHTDPDGILLTCTASRIWWLPGDVQGDTTFQGVIPGGESFQIPVGTLTNVTGTGTGFNWTPAIRSGTTMLLVGGDSRGLGSAGSNAYTLQQGSSVSCVNGTSPSSTPGSPAGGSYPTSTDGSGVNTGSSSGSKTNVGAIVGGVIGGIVGAIALGLVLLFAVRRKRFHNKGTKERPVDLLQDQDNEGAAGDGRPPEYYRPEPFLLPDPTVASTVHDDAGRPSADHRQSYLSQSSTSDAGGVGGAFRAPPSTTQSSNTRKSAPMFRPVNIIQHDDAGPSEPPPPPAEEAETIELPPAYTNIRRNEVSSPKDEDDEATATGGAGAVGATTQVPQAAA</sequence>
<protein>
    <submittedName>
        <fullName evidence="3">Uncharacterized protein</fullName>
    </submittedName>
</protein>
<feature type="compositionally biased region" description="Low complexity" evidence="1">
    <location>
        <begin position="236"/>
        <end position="268"/>
    </location>
</feature>
<dbReference type="EMBL" id="MNAD01001639">
    <property type="protein sequence ID" value="OJT02986.1"/>
    <property type="molecule type" value="Genomic_DNA"/>
</dbReference>
<keyword evidence="2" id="KW-0812">Transmembrane</keyword>
<dbReference type="Proteomes" id="UP000184267">
    <property type="component" value="Unassembled WGS sequence"/>
</dbReference>
<dbReference type="STRING" id="154538.A0A1M2V681"/>
<evidence type="ECO:0000256" key="1">
    <source>
        <dbReference type="SAM" id="MobiDB-lite"/>
    </source>
</evidence>
<evidence type="ECO:0000256" key="2">
    <source>
        <dbReference type="SAM" id="Phobius"/>
    </source>
</evidence>
<feature type="compositionally biased region" description="Polar residues" evidence="1">
    <location>
        <begin position="384"/>
        <end position="394"/>
    </location>
</feature>
<organism evidence="3 4">
    <name type="scientific">Trametes pubescens</name>
    <name type="common">White-rot fungus</name>
    <dbReference type="NCBI Taxonomy" id="154538"/>
    <lineage>
        <taxon>Eukaryota</taxon>
        <taxon>Fungi</taxon>
        <taxon>Dikarya</taxon>
        <taxon>Basidiomycota</taxon>
        <taxon>Agaricomycotina</taxon>
        <taxon>Agaricomycetes</taxon>
        <taxon>Polyporales</taxon>
        <taxon>Polyporaceae</taxon>
        <taxon>Trametes</taxon>
    </lineage>
</organism>
<dbReference type="OMA" id="NIVQHED"/>
<keyword evidence="2" id="KW-1133">Transmembrane helix</keyword>
<dbReference type="AlphaFoldDB" id="A0A1M2V681"/>
<evidence type="ECO:0000313" key="3">
    <source>
        <dbReference type="EMBL" id="OJT02986.1"/>
    </source>
</evidence>
<keyword evidence="4" id="KW-1185">Reference proteome</keyword>
<comment type="caution">
    <text evidence="3">The sequence shown here is derived from an EMBL/GenBank/DDBJ whole genome shotgun (WGS) entry which is preliminary data.</text>
</comment>
<reference evidence="3 4" key="1">
    <citation type="submission" date="2016-10" db="EMBL/GenBank/DDBJ databases">
        <title>Genome sequence of the basidiomycete white-rot fungus Trametes pubescens.</title>
        <authorList>
            <person name="Makela M.R."/>
            <person name="Granchi Z."/>
            <person name="Peng M."/>
            <person name="De Vries R.P."/>
            <person name="Grigoriev I."/>
            <person name="Riley R."/>
            <person name="Hilden K."/>
        </authorList>
    </citation>
    <scope>NUCLEOTIDE SEQUENCE [LARGE SCALE GENOMIC DNA]</scope>
    <source>
        <strain evidence="3 4">FBCC735</strain>
    </source>
</reference>
<dbReference type="OrthoDB" id="3267813at2759"/>
<gene>
    <name evidence="3" type="ORF">TRAPUB_6465</name>
</gene>
<feature type="region of interest" description="Disordered" evidence="1">
    <location>
        <begin position="232"/>
        <end position="268"/>
    </location>
</feature>
<keyword evidence="2" id="KW-0472">Membrane</keyword>
<name>A0A1M2V681_TRAPU</name>